<protein>
    <recommendedName>
        <fullName evidence="7">G-protein coupled receptors family 2 profile 2 domain-containing protein</fullName>
    </recommendedName>
</protein>
<dbReference type="STRING" id="46835.A0A504YI67"/>
<dbReference type="EMBL" id="SUNJ01008826">
    <property type="protein sequence ID" value="TPP60914.1"/>
    <property type="molecule type" value="Genomic_DNA"/>
</dbReference>
<feature type="transmembrane region" description="Helical" evidence="6">
    <location>
        <begin position="35"/>
        <end position="56"/>
    </location>
</feature>
<evidence type="ECO:0000256" key="3">
    <source>
        <dbReference type="ARBA" id="ARBA00022989"/>
    </source>
</evidence>
<organism evidence="8 9">
    <name type="scientific">Fasciola gigantica</name>
    <name type="common">Giant liver fluke</name>
    <dbReference type="NCBI Taxonomy" id="46835"/>
    <lineage>
        <taxon>Eukaryota</taxon>
        <taxon>Metazoa</taxon>
        <taxon>Spiralia</taxon>
        <taxon>Lophotrochozoa</taxon>
        <taxon>Platyhelminthes</taxon>
        <taxon>Trematoda</taxon>
        <taxon>Digenea</taxon>
        <taxon>Plagiorchiida</taxon>
        <taxon>Echinostomata</taxon>
        <taxon>Echinostomatoidea</taxon>
        <taxon>Fasciolidae</taxon>
        <taxon>Fasciola</taxon>
    </lineage>
</organism>
<dbReference type="PRINTS" id="PR00249">
    <property type="entry name" value="GPCRSECRETIN"/>
</dbReference>
<proteinExistence type="predicted"/>
<evidence type="ECO:0000256" key="6">
    <source>
        <dbReference type="SAM" id="Phobius"/>
    </source>
</evidence>
<dbReference type="GO" id="GO:0005886">
    <property type="term" value="C:plasma membrane"/>
    <property type="evidence" value="ECO:0007669"/>
    <property type="project" value="TreeGrafter"/>
</dbReference>
<dbReference type="PANTHER" id="PTHR45620:SF15">
    <property type="entry name" value="DIURETIC HORMONE 44 RECEPTOR 1-RELATED"/>
    <property type="match status" value="1"/>
</dbReference>
<evidence type="ECO:0000313" key="8">
    <source>
        <dbReference type="EMBL" id="TPP60914.1"/>
    </source>
</evidence>
<evidence type="ECO:0000256" key="1">
    <source>
        <dbReference type="ARBA" id="ARBA00004141"/>
    </source>
</evidence>
<feature type="compositionally biased region" description="Polar residues" evidence="5">
    <location>
        <begin position="192"/>
        <end position="211"/>
    </location>
</feature>
<feature type="region of interest" description="Disordered" evidence="5">
    <location>
        <begin position="190"/>
        <end position="211"/>
    </location>
</feature>
<dbReference type="Pfam" id="PF00002">
    <property type="entry name" value="7tm_2"/>
    <property type="match status" value="1"/>
</dbReference>
<evidence type="ECO:0000256" key="4">
    <source>
        <dbReference type="ARBA" id="ARBA00023136"/>
    </source>
</evidence>
<accession>A0A504YI67</accession>
<keyword evidence="3 6" id="KW-1133">Transmembrane helix</keyword>
<dbReference type="InterPro" id="IPR017981">
    <property type="entry name" value="GPCR_2-like_7TM"/>
</dbReference>
<dbReference type="Proteomes" id="UP000316759">
    <property type="component" value="Unassembled WGS sequence"/>
</dbReference>
<dbReference type="PANTHER" id="PTHR45620">
    <property type="entry name" value="PDF RECEPTOR-LIKE PROTEIN-RELATED"/>
    <property type="match status" value="1"/>
</dbReference>
<feature type="domain" description="G-protein coupled receptors family 2 profile 2" evidence="7">
    <location>
        <begin position="1"/>
        <end position="354"/>
    </location>
</feature>
<dbReference type="AlphaFoldDB" id="A0A504YI67"/>
<evidence type="ECO:0000256" key="5">
    <source>
        <dbReference type="SAM" id="MobiDB-lite"/>
    </source>
</evidence>
<keyword evidence="2 6" id="KW-0812">Transmembrane</keyword>
<evidence type="ECO:0000256" key="2">
    <source>
        <dbReference type="ARBA" id="ARBA00022692"/>
    </source>
</evidence>
<comment type="caution">
    <text evidence="8">The sequence shown here is derived from an EMBL/GenBank/DDBJ whole genome shotgun (WGS) entry which is preliminary data.</text>
</comment>
<gene>
    <name evidence="8" type="ORF">FGIG_02303</name>
</gene>
<dbReference type="Gene3D" id="1.20.1070.10">
    <property type="entry name" value="Rhodopsin 7-helix transmembrane proteins"/>
    <property type="match status" value="2"/>
</dbReference>
<keyword evidence="9" id="KW-1185">Reference proteome</keyword>
<dbReference type="GO" id="GO:0007166">
    <property type="term" value="P:cell surface receptor signaling pathway"/>
    <property type="evidence" value="ECO:0007669"/>
    <property type="project" value="InterPro"/>
</dbReference>
<keyword evidence="4 6" id="KW-0472">Membrane</keyword>
<dbReference type="GO" id="GO:0017046">
    <property type="term" value="F:peptide hormone binding"/>
    <property type="evidence" value="ECO:0007669"/>
    <property type="project" value="TreeGrafter"/>
</dbReference>
<evidence type="ECO:0000259" key="7">
    <source>
        <dbReference type="PROSITE" id="PS50261"/>
    </source>
</evidence>
<evidence type="ECO:0000313" key="9">
    <source>
        <dbReference type="Proteomes" id="UP000316759"/>
    </source>
</evidence>
<dbReference type="GO" id="GO:0007188">
    <property type="term" value="P:adenylate cyclase-modulating G protein-coupled receptor signaling pathway"/>
    <property type="evidence" value="ECO:0007669"/>
    <property type="project" value="TreeGrafter"/>
</dbReference>
<dbReference type="PROSITE" id="PS50261">
    <property type="entry name" value="G_PROTEIN_RECEP_F2_4"/>
    <property type="match status" value="1"/>
</dbReference>
<feature type="transmembrane region" description="Helical" evidence="6">
    <location>
        <begin position="302"/>
        <end position="321"/>
    </location>
</feature>
<dbReference type="GO" id="GO:0008528">
    <property type="term" value="F:G protein-coupled peptide receptor activity"/>
    <property type="evidence" value="ECO:0007669"/>
    <property type="project" value="TreeGrafter"/>
</dbReference>
<dbReference type="InterPro" id="IPR000832">
    <property type="entry name" value="GPCR_2_secretin-like"/>
</dbReference>
<dbReference type="OrthoDB" id="6022368at2759"/>
<comment type="subcellular location">
    <subcellularLocation>
        <location evidence="1">Membrane</location>
        <topology evidence="1">Multi-pass membrane protein</topology>
    </subcellularLocation>
</comment>
<sequence length="734" mass="82827">MAVQGSGWGKIGCMLRACVTGSESILNATASVQSFGLLAIFFWMFVEGFYLFLIVHYTYRAEKVTFRWYALIGWGIPSVLTIIRITVDAVMNPLKLWVLEGCDRYLVTIPVLSMLGLNALFLIAILYALSGKLRRSFSPTGITTTPPPSIQLRPLGYPSAMARPLPGSYGRLSCPPMLALSCSEIQHHPTTNEDLANTSSTNSRGQRNSSILLPLDLQTSMNLAGKYEERSCRPKRSASVSAGVKPRWGRVQSDVSFSLVKQQGLSLNQLSNPSRRNSSLGSRMRLRQFVGRLNAREFAKTVKAGLLLMPLLGLPEIIFITPYHPSLKPAFDLITAFLRSTQGFWVALLYCFLTQEVRQQLANRKHVCSARSSIRPTQRWPPLLRQQSPQIRGSTAINLFDYHATVNVFLIRQRQSLTREYFVASGDLLKKQGLTPSPFIVEFPKFRNPQMFDRTPVRGMQYIVVRCSRDAALMAIKQHLDVDRGFVEMEAYLYTYSPPYSIYAPIQKLFPQVKATVLMIRNGQKECSFRREFQSVLFERHMHPMIVEPPCPDLDVDVIFGGNKTKPEKQEFQKRLIDRLTYWVHLLRREQGHLIWIMYSSVMYSETDDKLRAATLDSVSAISGKSNSASRIVSSKTEAGSKEKSEVINKKEIVPTASSMSVTGENGGTDVDVEDEVPVGDNLDKSSSQLAIHPAFARSYLRIMYRATRAMVRLQLLTEFYIKMFKEDPDISSM</sequence>
<dbReference type="InterPro" id="IPR050332">
    <property type="entry name" value="GPCR_2"/>
</dbReference>
<feature type="transmembrane region" description="Helical" evidence="6">
    <location>
        <begin position="107"/>
        <end position="129"/>
    </location>
</feature>
<name>A0A504YI67_FASGI</name>
<feature type="transmembrane region" description="Helical" evidence="6">
    <location>
        <begin position="68"/>
        <end position="87"/>
    </location>
</feature>
<reference evidence="8 9" key="1">
    <citation type="submission" date="2019-04" db="EMBL/GenBank/DDBJ databases">
        <title>Annotation for the trematode Fasciola gigantica.</title>
        <authorList>
            <person name="Choi Y.-J."/>
        </authorList>
    </citation>
    <scope>NUCLEOTIDE SEQUENCE [LARGE SCALE GENOMIC DNA]</scope>
    <source>
        <strain evidence="8">Uganda_cow_1</strain>
    </source>
</reference>